<name>A0A7X8SL99_9BACT</name>
<keyword evidence="3 6" id="KW-0812">Transmembrane</keyword>
<dbReference type="EMBL" id="JABAIL010000004">
    <property type="protein sequence ID" value="NLR92309.1"/>
    <property type="molecule type" value="Genomic_DNA"/>
</dbReference>
<proteinExistence type="predicted"/>
<gene>
    <name evidence="7" type="ORF">HGP29_13900</name>
</gene>
<evidence type="ECO:0000256" key="3">
    <source>
        <dbReference type="ARBA" id="ARBA00022692"/>
    </source>
</evidence>
<dbReference type="GO" id="GO:0005886">
    <property type="term" value="C:plasma membrane"/>
    <property type="evidence" value="ECO:0007669"/>
    <property type="project" value="UniProtKB-SubCell"/>
</dbReference>
<evidence type="ECO:0000256" key="1">
    <source>
        <dbReference type="ARBA" id="ARBA00004651"/>
    </source>
</evidence>
<evidence type="ECO:0000256" key="5">
    <source>
        <dbReference type="ARBA" id="ARBA00023136"/>
    </source>
</evidence>
<keyword evidence="5 6" id="KW-0472">Membrane</keyword>
<dbReference type="Pfam" id="PF03788">
    <property type="entry name" value="LrgA"/>
    <property type="match status" value="1"/>
</dbReference>
<comment type="subcellular location">
    <subcellularLocation>
        <location evidence="1">Cell membrane</location>
        <topology evidence="1">Multi-pass membrane protein</topology>
    </subcellularLocation>
</comment>
<protein>
    <submittedName>
        <fullName evidence="7">CidA/LrgA family protein</fullName>
    </submittedName>
</protein>
<dbReference type="Proteomes" id="UP000585050">
    <property type="component" value="Unassembled WGS sequence"/>
</dbReference>
<organism evidence="7 8">
    <name type="scientific">Flammeovirga agarivorans</name>
    <dbReference type="NCBI Taxonomy" id="2726742"/>
    <lineage>
        <taxon>Bacteria</taxon>
        <taxon>Pseudomonadati</taxon>
        <taxon>Bacteroidota</taxon>
        <taxon>Cytophagia</taxon>
        <taxon>Cytophagales</taxon>
        <taxon>Flammeovirgaceae</taxon>
        <taxon>Flammeovirga</taxon>
    </lineage>
</organism>
<evidence type="ECO:0000313" key="7">
    <source>
        <dbReference type="EMBL" id="NLR92309.1"/>
    </source>
</evidence>
<evidence type="ECO:0000256" key="2">
    <source>
        <dbReference type="ARBA" id="ARBA00022475"/>
    </source>
</evidence>
<feature type="transmembrane region" description="Helical" evidence="6">
    <location>
        <begin position="82"/>
        <end position="103"/>
    </location>
</feature>
<dbReference type="AlphaFoldDB" id="A0A7X8SL99"/>
<dbReference type="InterPro" id="IPR005538">
    <property type="entry name" value="LrgA/CidA"/>
</dbReference>
<reference evidence="7 8" key="1">
    <citation type="submission" date="2020-04" db="EMBL/GenBank/DDBJ databases">
        <title>Flammeovirga sp. SR4, a novel species isolated from seawater.</title>
        <authorList>
            <person name="Wang X."/>
        </authorList>
    </citation>
    <scope>NUCLEOTIDE SEQUENCE [LARGE SCALE GENOMIC DNA]</scope>
    <source>
        <strain evidence="7 8">SR4</strain>
    </source>
</reference>
<evidence type="ECO:0000313" key="8">
    <source>
        <dbReference type="Proteomes" id="UP000585050"/>
    </source>
</evidence>
<keyword evidence="2" id="KW-1003">Cell membrane</keyword>
<dbReference type="RefSeq" id="WP_168883025.1">
    <property type="nucleotide sequence ID" value="NZ_JABAIL010000004.1"/>
</dbReference>
<dbReference type="PANTHER" id="PTHR33931:SF2">
    <property type="entry name" value="HOLIN-LIKE PROTEIN CIDA"/>
    <property type="match status" value="1"/>
</dbReference>
<accession>A0A7X8SL99</accession>
<feature type="transmembrane region" description="Helical" evidence="6">
    <location>
        <begin position="29"/>
        <end position="50"/>
    </location>
</feature>
<evidence type="ECO:0000256" key="6">
    <source>
        <dbReference type="SAM" id="Phobius"/>
    </source>
</evidence>
<keyword evidence="8" id="KW-1185">Reference proteome</keyword>
<evidence type="ECO:0000256" key="4">
    <source>
        <dbReference type="ARBA" id="ARBA00022989"/>
    </source>
</evidence>
<sequence length="119" mass="13339">MIRGFMLILVMLSLGTLINEITDLPIPGNVIGMIILFICLYTKIIPYDWVKDAAHSLTRRMSLFFIPAGVGMMNYLDLLSENWLMITVVIVVSMFAVMFSAGWTGQLLGKKDEDYDGAN</sequence>
<comment type="caution">
    <text evidence="7">The sequence shown here is derived from an EMBL/GenBank/DDBJ whole genome shotgun (WGS) entry which is preliminary data.</text>
</comment>
<keyword evidence="4 6" id="KW-1133">Transmembrane helix</keyword>
<dbReference type="PANTHER" id="PTHR33931">
    <property type="entry name" value="HOLIN-LIKE PROTEIN CIDA-RELATED"/>
    <property type="match status" value="1"/>
</dbReference>